<gene>
    <name evidence="1" type="ORF">CBM2634_U180006</name>
</gene>
<name>A0A375JEM3_9BURK</name>
<protein>
    <submittedName>
        <fullName evidence="1">Uncharacterized protein</fullName>
    </submittedName>
</protein>
<reference evidence="1 2" key="1">
    <citation type="submission" date="2018-01" db="EMBL/GenBank/DDBJ databases">
        <authorList>
            <person name="Gaut B.S."/>
            <person name="Morton B.R."/>
            <person name="Clegg M.T."/>
            <person name="Duvall M.R."/>
        </authorList>
    </citation>
    <scope>NUCLEOTIDE SEQUENCE [LARGE SCALE GENOMIC DNA]</scope>
    <source>
        <strain evidence="1">Cupriavidus taiwanensis cmp 52</strain>
    </source>
</reference>
<evidence type="ECO:0000313" key="1">
    <source>
        <dbReference type="EMBL" id="SPS02580.1"/>
    </source>
</evidence>
<dbReference type="Proteomes" id="UP000256805">
    <property type="component" value="Unassembled WGS sequence"/>
</dbReference>
<accession>A0A375JEM3</accession>
<sequence>MGITTQLGMTVGAADIWQGSKVGGLTRHEPLIERAPGHTDSPGKLIAHSENLCMERERPLTAPNGDVE</sequence>
<dbReference type="EMBL" id="OVTA01000081">
    <property type="protein sequence ID" value="SPS02580.1"/>
    <property type="molecule type" value="Genomic_DNA"/>
</dbReference>
<organism evidence="1 2">
    <name type="scientific">Cupriavidus taiwanensis</name>
    <dbReference type="NCBI Taxonomy" id="164546"/>
    <lineage>
        <taxon>Bacteria</taxon>
        <taxon>Pseudomonadati</taxon>
        <taxon>Pseudomonadota</taxon>
        <taxon>Betaproteobacteria</taxon>
        <taxon>Burkholderiales</taxon>
        <taxon>Burkholderiaceae</taxon>
        <taxon>Cupriavidus</taxon>
    </lineage>
</organism>
<evidence type="ECO:0000313" key="2">
    <source>
        <dbReference type="Proteomes" id="UP000256805"/>
    </source>
</evidence>
<dbReference type="AlphaFoldDB" id="A0A375JEM3"/>
<proteinExistence type="predicted"/>